<dbReference type="InterPro" id="IPR000060">
    <property type="entry name" value="BCCT_transptr"/>
</dbReference>
<dbReference type="eggNOG" id="COG1292">
    <property type="taxonomic scope" value="Bacteria"/>
</dbReference>
<feature type="transmembrane region" description="Helical" evidence="7">
    <location>
        <begin position="51"/>
        <end position="72"/>
    </location>
</feature>
<dbReference type="STRING" id="1203554.HMPREF1476_01400"/>
<dbReference type="GO" id="GO:0005886">
    <property type="term" value="C:plasma membrane"/>
    <property type="evidence" value="ECO:0007669"/>
    <property type="project" value="UniProtKB-SubCell"/>
</dbReference>
<evidence type="ECO:0000256" key="5">
    <source>
        <dbReference type="ARBA" id="ARBA00022989"/>
    </source>
</evidence>
<dbReference type="PANTHER" id="PTHR30047:SF11">
    <property type="entry name" value="L-CARNITINE_GAMMA-BUTYROBETAINE ANTIPORTER"/>
    <property type="match status" value="1"/>
</dbReference>
<evidence type="ECO:0000256" key="4">
    <source>
        <dbReference type="ARBA" id="ARBA00022692"/>
    </source>
</evidence>
<dbReference type="HOGENOM" id="CLU_010118_6_3_4"/>
<feature type="transmembrane region" description="Helical" evidence="7">
    <location>
        <begin position="396"/>
        <end position="420"/>
    </location>
</feature>
<comment type="subcellular location">
    <subcellularLocation>
        <location evidence="1">Cell membrane</location>
        <topology evidence="1">Multi-pass membrane protein</topology>
    </subcellularLocation>
</comment>
<dbReference type="Pfam" id="PF02028">
    <property type="entry name" value="BCCT"/>
    <property type="match status" value="1"/>
</dbReference>
<evidence type="ECO:0000256" key="6">
    <source>
        <dbReference type="ARBA" id="ARBA00023136"/>
    </source>
</evidence>
<feature type="transmembrane region" description="Helical" evidence="7">
    <location>
        <begin position="453"/>
        <end position="472"/>
    </location>
</feature>
<keyword evidence="6 7" id="KW-0472">Membrane</keyword>
<comment type="caution">
    <text evidence="8">The sequence shown here is derived from an EMBL/GenBank/DDBJ whole genome shotgun (WGS) entry which is preliminary data.</text>
</comment>
<dbReference type="AlphaFoldDB" id="S3BHU6"/>
<accession>S3BHU6</accession>
<sequence length="511" mass="55837">MTVFKKKTELAKGVFWPSYLIGIAVIVLGIANQKLFGSILDAGLNWVSDNFGWWLVLFALILVLLVFGLAFSKAGDVVIGGAGAKPEYTMWQWFSMSLKGGIGTGILFWAMGEPIFHMAAPPAAAGAQPFTREAGLFAISQTMLHWTIAQYAMYSLCAVGVALMAYNRRRTISVSSIFEPYLSSSVYGVVKTVVPMVSLFCIVGALACSMAVGLMQINSGLNFFFGLPIDGVTVFAIAAIMVTVYVVSCLTGIKKGMRVLSSFCTIVFIGLMVYVLCLGPTRFIVDAGTESLGVFFNRFFEHSVILPTMAENETWSKSWIIMFMASFFVYAPIIGLFLARLGKGRTVREFIFMNIGAPTLFCIVWIAIWGGTTVWLQYTGIMDVWQSVNEKGLEVTIFTILSTLPFAKILAAFFIIAVFFSFSTMADSITGTMATLSTKNLSVDDEAPRWLKIIWGVSFGVIGYLLVATGGVDSVRGMFTIVGLPISFIVLAYAYCVIRECGRIAAETLRH</sequence>
<keyword evidence="2" id="KW-0813">Transport</keyword>
<feature type="transmembrane region" description="Helical" evidence="7">
    <location>
        <begin position="93"/>
        <end position="112"/>
    </location>
</feature>
<name>S3BHU6_9BURK</name>
<dbReference type="PANTHER" id="PTHR30047">
    <property type="entry name" value="HIGH-AFFINITY CHOLINE TRANSPORT PROTEIN-RELATED"/>
    <property type="match status" value="1"/>
</dbReference>
<evidence type="ECO:0000256" key="3">
    <source>
        <dbReference type="ARBA" id="ARBA00022475"/>
    </source>
</evidence>
<evidence type="ECO:0008006" key="10">
    <source>
        <dbReference type="Google" id="ProtNLM"/>
    </source>
</evidence>
<proteinExistence type="predicted"/>
<feature type="transmembrane region" description="Helical" evidence="7">
    <location>
        <begin position="148"/>
        <end position="166"/>
    </location>
</feature>
<keyword evidence="5 7" id="KW-1133">Transmembrane helix</keyword>
<keyword evidence="9" id="KW-1185">Reference proteome</keyword>
<feature type="transmembrane region" description="Helical" evidence="7">
    <location>
        <begin position="193"/>
        <end position="217"/>
    </location>
</feature>
<keyword evidence="3" id="KW-1003">Cell membrane</keyword>
<dbReference type="EMBL" id="ATCF01000019">
    <property type="protein sequence ID" value="EPD98945.1"/>
    <property type="molecule type" value="Genomic_DNA"/>
</dbReference>
<dbReference type="GO" id="GO:0022857">
    <property type="term" value="F:transmembrane transporter activity"/>
    <property type="evidence" value="ECO:0007669"/>
    <property type="project" value="InterPro"/>
</dbReference>
<dbReference type="Proteomes" id="UP000014400">
    <property type="component" value="Unassembled WGS sequence"/>
</dbReference>
<reference evidence="8 9" key="1">
    <citation type="submission" date="2013-04" db="EMBL/GenBank/DDBJ databases">
        <title>The Genome Sequence of Sutterella wadsworthensis HGA0223.</title>
        <authorList>
            <consortium name="The Broad Institute Genomics Platform"/>
            <person name="Earl A."/>
            <person name="Ward D."/>
            <person name="Feldgarden M."/>
            <person name="Gevers D."/>
            <person name="Schmidt T.M."/>
            <person name="Dover J."/>
            <person name="Dai D."/>
            <person name="Walker B."/>
            <person name="Young S."/>
            <person name="Zeng Q."/>
            <person name="Gargeya S."/>
            <person name="Fitzgerald M."/>
            <person name="Haas B."/>
            <person name="Abouelleil A."/>
            <person name="Allen A.W."/>
            <person name="Alvarado L."/>
            <person name="Arachchi H.M."/>
            <person name="Berlin A.M."/>
            <person name="Chapman S.B."/>
            <person name="Gainer-Dewar J."/>
            <person name="Goldberg J."/>
            <person name="Griggs A."/>
            <person name="Gujja S."/>
            <person name="Hansen M."/>
            <person name="Howarth C."/>
            <person name="Imamovic A."/>
            <person name="Ireland A."/>
            <person name="Larimer J."/>
            <person name="McCowan C."/>
            <person name="Murphy C."/>
            <person name="Pearson M."/>
            <person name="Poon T.W."/>
            <person name="Priest M."/>
            <person name="Roberts A."/>
            <person name="Saif S."/>
            <person name="Shea T."/>
            <person name="Sisk P."/>
            <person name="Sykes S."/>
            <person name="Wortman J."/>
            <person name="Nusbaum C."/>
            <person name="Birren B."/>
        </authorList>
    </citation>
    <scope>NUCLEOTIDE SEQUENCE [LARGE SCALE GENOMIC DNA]</scope>
    <source>
        <strain evidence="8 9">HGA0223</strain>
    </source>
</reference>
<dbReference type="GeneID" id="64060815"/>
<feature type="transmembrane region" description="Helical" evidence="7">
    <location>
        <begin position="351"/>
        <end position="376"/>
    </location>
</feature>
<evidence type="ECO:0000256" key="7">
    <source>
        <dbReference type="SAM" id="Phobius"/>
    </source>
</evidence>
<feature type="transmembrane region" description="Helical" evidence="7">
    <location>
        <begin position="319"/>
        <end position="339"/>
    </location>
</feature>
<evidence type="ECO:0000313" key="9">
    <source>
        <dbReference type="Proteomes" id="UP000014400"/>
    </source>
</evidence>
<feature type="transmembrane region" description="Helical" evidence="7">
    <location>
        <begin position="478"/>
        <end position="498"/>
    </location>
</feature>
<keyword evidence="4 7" id="KW-0812">Transmembrane</keyword>
<feature type="transmembrane region" description="Helical" evidence="7">
    <location>
        <begin position="259"/>
        <end position="285"/>
    </location>
</feature>
<evidence type="ECO:0000256" key="2">
    <source>
        <dbReference type="ARBA" id="ARBA00022448"/>
    </source>
</evidence>
<evidence type="ECO:0000313" key="8">
    <source>
        <dbReference type="EMBL" id="EPD98945.1"/>
    </source>
</evidence>
<dbReference type="RefSeq" id="WP_016474620.1">
    <property type="nucleotide sequence ID" value="NZ_KE150480.1"/>
</dbReference>
<gene>
    <name evidence="8" type="ORF">HMPREF1476_01400</name>
</gene>
<protein>
    <recommendedName>
        <fullName evidence="10">Betaine/carnitine/choline transporter (BCCT) family transporter</fullName>
    </recommendedName>
</protein>
<feature type="transmembrane region" description="Helical" evidence="7">
    <location>
        <begin position="14"/>
        <end position="31"/>
    </location>
</feature>
<organism evidence="8 9">
    <name type="scientific">Sutterella wadsworthensis HGA0223</name>
    <dbReference type="NCBI Taxonomy" id="1203554"/>
    <lineage>
        <taxon>Bacteria</taxon>
        <taxon>Pseudomonadati</taxon>
        <taxon>Pseudomonadota</taxon>
        <taxon>Betaproteobacteria</taxon>
        <taxon>Burkholderiales</taxon>
        <taxon>Sutterellaceae</taxon>
        <taxon>Sutterella</taxon>
    </lineage>
</organism>
<evidence type="ECO:0000256" key="1">
    <source>
        <dbReference type="ARBA" id="ARBA00004651"/>
    </source>
</evidence>
<feature type="transmembrane region" description="Helical" evidence="7">
    <location>
        <begin position="223"/>
        <end position="247"/>
    </location>
</feature>
<dbReference type="PATRIC" id="fig|1203554.3.peg.1463"/>